<dbReference type="EMBL" id="CABFPH010000039">
    <property type="protein sequence ID" value="VUD72333.1"/>
    <property type="molecule type" value="Genomic_DNA"/>
</dbReference>
<reference evidence="6 7" key="1">
    <citation type="submission" date="2019-06" db="EMBL/GenBank/DDBJ databases">
        <authorList>
            <person name="Rodrigo-Torres L."/>
            <person name="Arahal R. D."/>
            <person name="Lucena T."/>
        </authorList>
    </citation>
    <scope>NUCLEOTIDE SEQUENCE [LARGE SCALE GENOMIC DNA]</scope>
    <source>
        <strain evidence="6 7">SB0023/3</strain>
    </source>
</reference>
<dbReference type="InterPro" id="IPR036249">
    <property type="entry name" value="Thioredoxin-like_sf"/>
</dbReference>
<evidence type="ECO:0000313" key="7">
    <source>
        <dbReference type="Proteomes" id="UP000410984"/>
    </source>
</evidence>
<evidence type="ECO:0000313" key="6">
    <source>
        <dbReference type="EMBL" id="VUD72333.1"/>
    </source>
</evidence>
<proteinExistence type="inferred from homology"/>
<dbReference type="PANTHER" id="PTHR12151:SF25">
    <property type="entry name" value="LINALOOL DEHYDRATASE_ISOMERASE DOMAIN-CONTAINING PROTEIN"/>
    <property type="match status" value="1"/>
</dbReference>
<keyword evidence="7" id="KW-1185">Reference proteome</keyword>
<dbReference type="Pfam" id="PF02630">
    <property type="entry name" value="SCO1-SenC"/>
    <property type="match status" value="1"/>
</dbReference>
<organism evidence="6 7">
    <name type="scientific">Methylobacterium symbioticum</name>
    <dbReference type="NCBI Taxonomy" id="2584084"/>
    <lineage>
        <taxon>Bacteria</taxon>
        <taxon>Pseudomonadati</taxon>
        <taxon>Pseudomonadota</taxon>
        <taxon>Alphaproteobacteria</taxon>
        <taxon>Hyphomicrobiales</taxon>
        <taxon>Methylobacteriaceae</taxon>
        <taxon>Methylobacterium</taxon>
    </lineage>
</organism>
<dbReference type="FunFam" id="3.40.30.10:FF:000013">
    <property type="entry name" value="Blast:Protein SCO1 homolog, mitochondrial"/>
    <property type="match status" value="1"/>
</dbReference>
<evidence type="ECO:0000256" key="3">
    <source>
        <dbReference type="PIRSR" id="PIRSR603782-1"/>
    </source>
</evidence>
<feature type="binding site" evidence="3">
    <location>
        <position position="189"/>
    </location>
    <ligand>
        <name>Cu cation</name>
        <dbReference type="ChEBI" id="CHEBI:23378"/>
    </ligand>
</feature>
<dbReference type="PANTHER" id="PTHR12151">
    <property type="entry name" value="ELECTRON TRANSPORT PROTIN SCO1/SENC FAMILY MEMBER"/>
    <property type="match status" value="1"/>
</dbReference>
<feature type="transmembrane region" description="Helical" evidence="5">
    <location>
        <begin position="34"/>
        <end position="57"/>
    </location>
</feature>
<evidence type="ECO:0000256" key="5">
    <source>
        <dbReference type="SAM" id="Phobius"/>
    </source>
</evidence>
<keyword evidence="5" id="KW-1133">Transmembrane helix</keyword>
<evidence type="ECO:0000256" key="4">
    <source>
        <dbReference type="PIRSR" id="PIRSR603782-2"/>
    </source>
</evidence>
<accession>A0A509EGM9</accession>
<dbReference type="SUPFAM" id="SSF52833">
    <property type="entry name" value="Thioredoxin-like"/>
    <property type="match status" value="1"/>
</dbReference>
<dbReference type="Proteomes" id="UP000410984">
    <property type="component" value="Unassembled WGS sequence"/>
</dbReference>
<keyword evidence="4" id="KW-1015">Disulfide bond</keyword>
<keyword evidence="3" id="KW-0479">Metal-binding</keyword>
<keyword evidence="5" id="KW-0472">Membrane</keyword>
<dbReference type="AlphaFoldDB" id="A0A509EGM9"/>
<dbReference type="GO" id="GO:0046872">
    <property type="term" value="F:metal ion binding"/>
    <property type="evidence" value="ECO:0007669"/>
    <property type="project" value="UniProtKB-KW"/>
</dbReference>
<comment type="similarity">
    <text evidence="1">Belongs to the SCO1/2 family.</text>
</comment>
<keyword evidence="2 3" id="KW-0186">Copper</keyword>
<dbReference type="InterPro" id="IPR003782">
    <property type="entry name" value="SCO1/SenC"/>
</dbReference>
<dbReference type="Gene3D" id="3.40.30.10">
    <property type="entry name" value="Glutaredoxin"/>
    <property type="match status" value="1"/>
</dbReference>
<feature type="binding site" evidence="3">
    <location>
        <position position="101"/>
    </location>
    <ligand>
        <name>Cu cation</name>
        <dbReference type="ChEBI" id="CHEBI:23378"/>
    </ligand>
</feature>
<evidence type="ECO:0000256" key="1">
    <source>
        <dbReference type="ARBA" id="ARBA00010996"/>
    </source>
</evidence>
<feature type="binding site" evidence="3">
    <location>
        <position position="105"/>
    </location>
    <ligand>
        <name>Cu cation</name>
        <dbReference type="ChEBI" id="CHEBI:23378"/>
    </ligand>
</feature>
<sequence>MTGDPMPACLGRRLVLFRRARGVPGRMSPTIRRALVPLLAFVLGLVGLAGAAVYAFLPERAPQATASVGGPFSLVDQDGKTVTEKDFAGATHLVFFGFTHCPDVCPTTLQQVSDVLVALGPKGQAMRVAFITVDPERDRPQDLKTYLSSFDPRITGLTGSPDQVAAAVKGYRAYARKVPAKDGDYTMEHTALVYVMDGRNRFIGALNLQRPADETAAELAKRI</sequence>
<evidence type="ECO:0000256" key="2">
    <source>
        <dbReference type="ARBA" id="ARBA00023008"/>
    </source>
</evidence>
<feature type="disulfide bond" description="Redox-active" evidence="4">
    <location>
        <begin position="101"/>
        <end position="105"/>
    </location>
</feature>
<keyword evidence="5" id="KW-0812">Transmembrane</keyword>
<name>A0A509EGM9_9HYPH</name>
<dbReference type="CDD" id="cd02968">
    <property type="entry name" value="SCO"/>
    <property type="match status" value="1"/>
</dbReference>
<gene>
    <name evidence="6" type="primary">ypmQ</name>
    <name evidence="6" type="ORF">MET9862_02928</name>
</gene>
<protein>
    <submittedName>
        <fullName evidence="6">SCO1 protein</fullName>
    </submittedName>
</protein>